<dbReference type="PANTHER" id="PTHR10509">
    <property type="entry name" value="O-METHYLTRANSFERASE-RELATED"/>
    <property type="match status" value="1"/>
</dbReference>
<dbReference type="EMBL" id="NPIC01000003">
    <property type="protein sequence ID" value="RDL37117.1"/>
    <property type="molecule type" value="Genomic_DNA"/>
</dbReference>
<dbReference type="Proteomes" id="UP000254866">
    <property type="component" value="Unassembled WGS sequence"/>
</dbReference>
<dbReference type="AlphaFoldDB" id="A0A370TNM7"/>
<dbReference type="CDD" id="cd02440">
    <property type="entry name" value="AdoMet_MTases"/>
    <property type="match status" value="1"/>
</dbReference>
<gene>
    <name evidence="5" type="ORF">BP5553_04550</name>
</gene>
<dbReference type="RefSeq" id="XP_031869773.1">
    <property type="nucleotide sequence ID" value="XM_032013173.1"/>
</dbReference>
<keyword evidence="2 5" id="KW-0808">Transferase</keyword>
<dbReference type="GO" id="GO:0032259">
    <property type="term" value="P:methylation"/>
    <property type="evidence" value="ECO:0007669"/>
    <property type="project" value="UniProtKB-KW"/>
</dbReference>
<evidence type="ECO:0000256" key="2">
    <source>
        <dbReference type="ARBA" id="ARBA00022679"/>
    </source>
</evidence>
<dbReference type="InterPro" id="IPR050362">
    <property type="entry name" value="Cation-dep_OMT"/>
</dbReference>
<accession>A0A370TNM7</accession>
<proteinExistence type="inferred from homology"/>
<evidence type="ECO:0000256" key="3">
    <source>
        <dbReference type="ARBA" id="ARBA00022691"/>
    </source>
</evidence>
<dbReference type="GO" id="GO:0008171">
    <property type="term" value="F:O-methyltransferase activity"/>
    <property type="evidence" value="ECO:0007669"/>
    <property type="project" value="InterPro"/>
</dbReference>
<evidence type="ECO:0000256" key="1">
    <source>
        <dbReference type="ARBA" id="ARBA00022603"/>
    </source>
</evidence>
<dbReference type="InterPro" id="IPR002935">
    <property type="entry name" value="SAM_O-MeTrfase"/>
</dbReference>
<keyword evidence="6" id="KW-1185">Reference proteome</keyword>
<evidence type="ECO:0000313" key="6">
    <source>
        <dbReference type="Proteomes" id="UP000254866"/>
    </source>
</evidence>
<dbReference type="Gene3D" id="3.40.50.150">
    <property type="entry name" value="Vaccinia Virus protein VP39"/>
    <property type="match status" value="1"/>
</dbReference>
<dbReference type="OrthoDB" id="10251242at2759"/>
<reference evidence="5 6" key="1">
    <citation type="journal article" date="2018" name="IMA Fungus">
        <title>IMA Genome-F 9: Draft genome sequence of Annulohypoxylon stygium, Aspergillus mulundensis, Berkeleyomyces basicola (syn. Thielaviopsis basicola), Ceratocystis smalleyi, two Cercospora beticola strains, Coleophoma cylindrospora, Fusarium fracticaudum, Phialophora cf. hyalina, and Morchella septimelata.</title>
        <authorList>
            <person name="Wingfield B.D."/>
            <person name="Bills G.F."/>
            <person name="Dong Y."/>
            <person name="Huang W."/>
            <person name="Nel W.J."/>
            <person name="Swalarsk-Parry B.S."/>
            <person name="Vaghefi N."/>
            <person name="Wilken P.M."/>
            <person name="An Z."/>
            <person name="de Beer Z.W."/>
            <person name="De Vos L."/>
            <person name="Chen L."/>
            <person name="Duong T.A."/>
            <person name="Gao Y."/>
            <person name="Hammerbacher A."/>
            <person name="Kikkert J.R."/>
            <person name="Li Y."/>
            <person name="Li H."/>
            <person name="Li K."/>
            <person name="Li Q."/>
            <person name="Liu X."/>
            <person name="Ma X."/>
            <person name="Naidoo K."/>
            <person name="Pethybridge S.J."/>
            <person name="Sun J."/>
            <person name="Steenkamp E.T."/>
            <person name="van der Nest M.A."/>
            <person name="van Wyk S."/>
            <person name="Wingfield M.J."/>
            <person name="Xiong C."/>
            <person name="Yue Q."/>
            <person name="Zhang X."/>
        </authorList>
    </citation>
    <scope>NUCLEOTIDE SEQUENCE [LARGE SCALE GENOMIC DNA]</scope>
    <source>
        <strain evidence="5 6">BP 5553</strain>
    </source>
</reference>
<dbReference type="InterPro" id="IPR029063">
    <property type="entry name" value="SAM-dependent_MTases_sf"/>
</dbReference>
<keyword evidence="3" id="KW-0949">S-adenosyl-L-methionine</keyword>
<dbReference type="GeneID" id="43597399"/>
<evidence type="ECO:0000256" key="4">
    <source>
        <dbReference type="ARBA" id="ARBA00023453"/>
    </source>
</evidence>
<protein>
    <submittedName>
        <fullName evidence="5">S-adenosyl-L-methionine-dependent methyltransferase</fullName>
    </submittedName>
</protein>
<dbReference type="PANTHER" id="PTHR10509:SF14">
    <property type="entry name" value="CAFFEOYL-COA O-METHYLTRANSFERASE 3-RELATED"/>
    <property type="match status" value="1"/>
</dbReference>
<dbReference type="GO" id="GO:0008757">
    <property type="term" value="F:S-adenosylmethionine-dependent methyltransferase activity"/>
    <property type="evidence" value="ECO:0007669"/>
    <property type="project" value="TreeGrafter"/>
</dbReference>
<name>A0A370TNM7_9HELO</name>
<evidence type="ECO:0000313" key="5">
    <source>
        <dbReference type="EMBL" id="RDL37117.1"/>
    </source>
</evidence>
<dbReference type="SUPFAM" id="SSF53335">
    <property type="entry name" value="S-adenosyl-L-methionine-dependent methyltransferases"/>
    <property type="match status" value="1"/>
</dbReference>
<comment type="similarity">
    <text evidence="4">Belongs to the class I-like SAM-binding methyltransferase superfamily. Cation-dependent O-methyltransferase family.</text>
</comment>
<sequence>MAQAHGYSSYTTPIPKEAYDKFDEVDNWICDSLVPQDAGLESTLKTHGGSVLDPINVHPNQGKLLYLLAKMNNAKRILEVGTLGGYSAIWLAKALPSGGKVITLELDPKSAAVAESNIKNAGFEDKVEVRVGPALETLEKMSKGGEEKFDLVFIDADKENNPGYFKRALEFSRAGTLIVVDNVVRRGRVVDAGSEDPNVLGIRKLFEMFKNEKRVETTAIQTVGGKGWDGLAFALVVE</sequence>
<organism evidence="5 6">
    <name type="scientific">Venustampulla echinocandica</name>
    <dbReference type="NCBI Taxonomy" id="2656787"/>
    <lineage>
        <taxon>Eukaryota</taxon>
        <taxon>Fungi</taxon>
        <taxon>Dikarya</taxon>
        <taxon>Ascomycota</taxon>
        <taxon>Pezizomycotina</taxon>
        <taxon>Leotiomycetes</taxon>
        <taxon>Helotiales</taxon>
        <taxon>Pleuroascaceae</taxon>
        <taxon>Venustampulla</taxon>
    </lineage>
</organism>
<comment type="caution">
    <text evidence="5">The sequence shown here is derived from an EMBL/GenBank/DDBJ whole genome shotgun (WGS) entry which is preliminary data.</text>
</comment>
<dbReference type="Pfam" id="PF01596">
    <property type="entry name" value="Methyltransf_3"/>
    <property type="match status" value="1"/>
</dbReference>
<dbReference type="PROSITE" id="PS51682">
    <property type="entry name" value="SAM_OMT_I"/>
    <property type="match status" value="1"/>
</dbReference>
<dbReference type="STRING" id="2656787.A0A370TNM7"/>
<keyword evidence="1 5" id="KW-0489">Methyltransferase</keyword>